<proteinExistence type="predicted"/>
<comment type="caution">
    <text evidence="1">The sequence shown here is derived from an EMBL/GenBank/DDBJ whole genome shotgun (WGS) entry which is preliminary data.</text>
</comment>
<dbReference type="Proteomes" id="UP001408356">
    <property type="component" value="Unassembled WGS sequence"/>
</dbReference>
<dbReference type="InterPro" id="IPR013078">
    <property type="entry name" value="His_Pase_superF_clade-1"/>
</dbReference>
<sequence length="299" mass="34597">MADLPTETTCNYKFSFMPGFFIDYVEAAQQYPEGKVQTQPRLGILTRDYDGEDPVAPHARQWKRLAKYVKRLNAASKDGESYKIVFVIRHGFGIHNQVMEEVGREAWRAEWSLRDGDGVRVWADAHLAPAGYRQAEDLRQSWFTGMTKDKIPVPQSLYTSPLARCLETTKVVYESYYGEWFEPIVKELLRERLTNHPCDRRSNKSWIVEHYDRAIFDPDFTEEDLLWKADRTESEEDHIARKQKLLEDIFSHDDNPFISLTTHSYAFSALLALIGAPKFRLGEGVMVPLFIKGEKVAPE</sequence>
<dbReference type="PANTHER" id="PTHR48100:SF1">
    <property type="entry name" value="HISTIDINE PHOSPHATASE FAMILY PROTEIN-RELATED"/>
    <property type="match status" value="1"/>
</dbReference>
<dbReference type="InterPro" id="IPR050275">
    <property type="entry name" value="PGM_Phosphatase"/>
</dbReference>
<accession>A0ABR2V7Z6</accession>
<keyword evidence="2" id="KW-1185">Reference proteome</keyword>
<evidence type="ECO:0000313" key="1">
    <source>
        <dbReference type="EMBL" id="KAK9422669.1"/>
    </source>
</evidence>
<dbReference type="CDD" id="cd07067">
    <property type="entry name" value="HP_PGM_like"/>
    <property type="match status" value="1"/>
</dbReference>
<dbReference type="EMBL" id="JARVKF010000112">
    <property type="protein sequence ID" value="KAK9422669.1"/>
    <property type="molecule type" value="Genomic_DNA"/>
</dbReference>
<dbReference type="Gene3D" id="3.40.50.1240">
    <property type="entry name" value="Phosphoglycerate mutase-like"/>
    <property type="match status" value="1"/>
</dbReference>
<organism evidence="1 2">
    <name type="scientific">Seiridium unicorne</name>
    <dbReference type="NCBI Taxonomy" id="138068"/>
    <lineage>
        <taxon>Eukaryota</taxon>
        <taxon>Fungi</taxon>
        <taxon>Dikarya</taxon>
        <taxon>Ascomycota</taxon>
        <taxon>Pezizomycotina</taxon>
        <taxon>Sordariomycetes</taxon>
        <taxon>Xylariomycetidae</taxon>
        <taxon>Amphisphaeriales</taxon>
        <taxon>Sporocadaceae</taxon>
        <taxon>Seiridium</taxon>
    </lineage>
</organism>
<dbReference type="InterPro" id="IPR029033">
    <property type="entry name" value="His_PPase_superfam"/>
</dbReference>
<name>A0ABR2V7Z6_9PEZI</name>
<dbReference type="Pfam" id="PF00300">
    <property type="entry name" value="His_Phos_1"/>
    <property type="match status" value="1"/>
</dbReference>
<gene>
    <name evidence="1" type="ORF">SUNI508_00532</name>
</gene>
<protein>
    <submittedName>
        <fullName evidence="1">Histidine phosphatase superfamily</fullName>
    </submittedName>
</protein>
<evidence type="ECO:0000313" key="2">
    <source>
        <dbReference type="Proteomes" id="UP001408356"/>
    </source>
</evidence>
<dbReference type="SUPFAM" id="SSF53254">
    <property type="entry name" value="Phosphoglycerate mutase-like"/>
    <property type="match status" value="1"/>
</dbReference>
<dbReference type="PANTHER" id="PTHR48100">
    <property type="entry name" value="BROAD-SPECIFICITY PHOSPHATASE YOR283W-RELATED"/>
    <property type="match status" value="1"/>
</dbReference>
<reference evidence="1 2" key="1">
    <citation type="journal article" date="2024" name="J. Plant Pathol.">
        <title>Sequence and assembly of the genome of Seiridium unicorne, isolate CBS 538.82, causal agent of cypress canker disease.</title>
        <authorList>
            <person name="Scali E."/>
            <person name="Rocca G.D."/>
            <person name="Danti R."/>
            <person name="Garbelotto M."/>
            <person name="Barberini S."/>
            <person name="Baroncelli R."/>
            <person name="Emiliani G."/>
        </authorList>
    </citation>
    <scope>NUCLEOTIDE SEQUENCE [LARGE SCALE GENOMIC DNA]</scope>
    <source>
        <strain evidence="1 2">BM-138-508</strain>
    </source>
</reference>